<dbReference type="Proteomes" id="UP001602119">
    <property type="component" value="Unassembled WGS sequence"/>
</dbReference>
<evidence type="ECO:0008006" key="4">
    <source>
        <dbReference type="Google" id="ProtNLM"/>
    </source>
</evidence>
<feature type="transmembrane region" description="Helical" evidence="1">
    <location>
        <begin position="51"/>
        <end position="72"/>
    </location>
</feature>
<name>A0ABW6VHD3_MICFU</name>
<evidence type="ECO:0000313" key="2">
    <source>
        <dbReference type="EMBL" id="MFF4777668.1"/>
    </source>
</evidence>
<dbReference type="RefSeq" id="WP_387346176.1">
    <property type="nucleotide sequence ID" value="NZ_JBIAXI010000024.1"/>
</dbReference>
<accession>A0ABW6VHD3</accession>
<organism evidence="2 3">
    <name type="scientific">Microtetraspora fusca</name>
    <dbReference type="NCBI Taxonomy" id="1997"/>
    <lineage>
        <taxon>Bacteria</taxon>
        <taxon>Bacillati</taxon>
        <taxon>Actinomycetota</taxon>
        <taxon>Actinomycetes</taxon>
        <taxon>Streptosporangiales</taxon>
        <taxon>Streptosporangiaceae</taxon>
        <taxon>Microtetraspora</taxon>
    </lineage>
</organism>
<evidence type="ECO:0000313" key="3">
    <source>
        <dbReference type="Proteomes" id="UP001602119"/>
    </source>
</evidence>
<protein>
    <recommendedName>
        <fullName evidence="4">DUF3040 domain-containing protein</fullName>
    </recommendedName>
</protein>
<keyword evidence="1" id="KW-1133">Transmembrane helix</keyword>
<gene>
    <name evidence="2" type="ORF">ACFY05_33055</name>
</gene>
<reference evidence="2 3" key="1">
    <citation type="submission" date="2024-10" db="EMBL/GenBank/DDBJ databases">
        <title>The Natural Products Discovery Center: Release of the First 8490 Sequenced Strains for Exploring Actinobacteria Biosynthetic Diversity.</title>
        <authorList>
            <person name="Kalkreuter E."/>
            <person name="Kautsar S.A."/>
            <person name="Yang D."/>
            <person name="Bader C.D."/>
            <person name="Teijaro C.N."/>
            <person name="Fluegel L."/>
            <person name="Davis C.M."/>
            <person name="Simpson J.R."/>
            <person name="Lauterbach L."/>
            <person name="Steele A.D."/>
            <person name="Gui C."/>
            <person name="Meng S."/>
            <person name="Li G."/>
            <person name="Viehrig K."/>
            <person name="Ye F."/>
            <person name="Su P."/>
            <person name="Kiefer A.F."/>
            <person name="Nichols A."/>
            <person name="Cepeda A.J."/>
            <person name="Yan W."/>
            <person name="Fan B."/>
            <person name="Jiang Y."/>
            <person name="Adhikari A."/>
            <person name="Zheng C.-J."/>
            <person name="Schuster L."/>
            <person name="Cowan T.M."/>
            <person name="Smanski M.J."/>
            <person name="Chevrette M.G."/>
            <person name="De Carvalho L.P.S."/>
            <person name="Shen B."/>
        </authorList>
    </citation>
    <scope>NUCLEOTIDE SEQUENCE [LARGE SCALE GENOMIC DNA]</scope>
    <source>
        <strain evidence="2 3">NPDC001281</strain>
    </source>
</reference>
<keyword evidence="1" id="KW-0812">Transmembrane</keyword>
<keyword evidence="1" id="KW-0472">Membrane</keyword>
<proteinExistence type="predicted"/>
<comment type="caution">
    <text evidence="2">The sequence shown here is derived from an EMBL/GenBank/DDBJ whole genome shotgun (WGS) entry which is preliminary data.</text>
</comment>
<evidence type="ECO:0000256" key="1">
    <source>
        <dbReference type="SAM" id="Phobius"/>
    </source>
</evidence>
<keyword evidence="3" id="KW-1185">Reference proteome</keyword>
<feature type="transmembrane region" description="Helical" evidence="1">
    <location>
        <begin position="21"/>
        <end position="45"/>
    </location>
</feature>
<sequence length="94" mass="9956">MESDLRARWEAFLARSGRTPAMARVEFAAQVLTLVGLVVLSVGAVGAELEAVVFGLVAICWGLMTSAQVNIVRADRLARRVAELEGGDADCHGS</sequence>
<dbReference type="EMBL" id="JBIAXI010000024">
    <property type="protein sequence ID" value="MFF4777668.1"/>
    <property type="molecule type" value="Genomic_DNA"/>
</dbReference>